<evidence type="ECO:0000313" key="8">
    <source>
        <dbReference type="Proteomes" id="UP000782312"/>
    </source>
</evidence>
<proteinExistence type="inferred from homology"/>
<dbReference type="CDD" id="cd03114">
    <property type="entry name" value="MMAA-like"/>
    <property type="match status" value="1"/>
</dbReference>
<keyword evidence="4" id="KW-0342">GTP-binding</keyword>
<dbReference type="InterPro" id="IPR052040">
    <property type="entry name" value="GTPase/Isobutyryl-CoA_mutase"/>
</dbReference>
<evidence type="ECO:0000256" key="2">
    <source>
        <dbReference type="ARBA" id="ARBA00022741"/>
    </source>
</evidence>
<evidence type="ECO:0000256" key="4">
    <source>
        <dbReference type="ARBA" id="ARBA00023134"/>
    </source>
</evidence>
<feature type="domain" description="AAA+ ATPase" evidence="6">
    <location>
        <begin position="47"/>
        <end position="218"/>
    </location>
</feature>
<keyword evidence="5" id="KW-0143">Chaperone</keyword>
<dbReference type="InterPro" id="IPR003593">
    <property type="entry name" value="AAA+_ATPase"/>
</dbReference>
<dbReference type="NCBIfam" id="TIGR00750">
    <property type="entry name" value="lao"/>
    <property type="match status" value="1"/>
</dbReference>
<dbReference type="Pfam" id="PF03308">
    <property type="entry name" value="MeaB"/>
    <property type="match status" value="1"/>
</dbReference>
<accession>A0A932I5A1</accession>
<dbReference type="PANTHER" id="PTHR43087">
    <property type="entry name" value="LYSINE/ARGININE/ORNITHINE TRANSPORT SYSTEM KINASE"/>
    <property type="match status" value="1"/>
</dbReference>
<evidence type="ECO:0000313" key="7">
    <source>
        <dbReference type="EMBL" id="MBI3129531.1"/>
    </source>
</evidence>
<gene>
    <name evidence="7" type="primary">meaB</name>
    <name evidence="7" type="ORF">HYZ11_18135</name>
</gene>
<evidence type="ECO:0000256" key="5">
    <source>
        <dbReference type="ARBA" id="ARBA00023186"/>
    </source>
</evidence>
<evidence type="ECO:0000259" key="6">
    <source>
        <dbReference type="SMART" id="SM00382"/>
    </source>
</evidence>
<organism evidence="7 8">
    <name type="scientific">Tectimicrobiota bacterium</name>
    <dbReference type="NCBI Taxonomy" id="2528274"/>
    <lineage>
        <taxon>Bacteria</taxon>
        <taxon>Pseudomonadati</taxon>
        <taxon>Nitrospinota/Tectimicrobiota group</taxon>
        <taxon>Candidatus Tectimicrobiota</taxon>
    </lineage>
</organism>
<dbReference type="Proteomes" id="UP000782312">
    <property type="component" value="Unassembled WGS sequence"/>
</dbReference>
<dbReference type="SMART" id="SM00382">
    <property type="entry name" value="AAA"/>
    <property type="match status" value="1"/>
</dbReference>
<sequence>MPISTADEIAPILAGDIRAAARLITRIEDGDPSVRPLLQALYPLGGKARIVGVTGPPGTGKSTLVDQLVAAYRARGVKVGVVAVDPSSPFTGGAILGDRIRMSRHYTDAGVFIRSMAARGHLGGLARATGEAALVLDAMGCGMVFVETVGVGQGEVDVVRIAHAVVLVQAPGGGDDVQAAKAGIMEIGDVFAVNKARREGSDRTVREIEEMLDLRQSPAGHPGAGEGWRPPVLKTEAAEGEGIEELARAIDARCAFLEKHPAEGARLRREQARHLLTEVLRDLAAERVLGAAGGTARFEELLDAIAGRREDPYSVALGILGKG</sequence>
<name>A0A932I5A1_UNCTE</name>
<dbReference type="InterPro" id="IPR005129">
    <property type="entry name" value="GTPase_ArgK"/>
</dbReference>
<comment type="similarity">
    <text evidence="1">Belongs to the SIMIBI class G3E GTPase family. ArgK/MeaB subfamily.</text>
</comment>
<dbReference type="Gene3D" id="3.40.50.300">
    <property type="entry name" value="P-loop containing nucleotide triphosphate hydrolases"/>
    <property type="match status" value="1"/>
</dbReference>
<dbReference type="InterPro" id="IPR027417">
    <property type="entry name" value="P-loop_NTPase"/>
</dbReference>
<evidence type="ECO:0000256" key="1">
    <source>
        <dbReference type="ARBA" id="ARBA00009625"/>
    </source>
</evidence>
<dbReference type="GO" id="GO:0003924">
    <property type="term" value="F:GTPase activity"/>
    <property type="evidence" value="ECO:0007669"/>
    <property type="project" value="InterPro"/>
</dbReference>
<dbReference type="SUPFAM" id="SSF52540">
    <property type="entry name" value="P-loop containing nucleoside triphosphate hydrolases"/>
    <property type="match status" value="1"/>
</dbReference>
<keyword evidence="3" id="KW-0378">Hydrolase</keyword>
<dbReference type="EMBL" id="JACPUR010000041">
    <property type="protein sequence ID" value="MBI3129531.1"/>
    <property type="molecule type" value="Genomic_DNA"/>
</dbReference>
<dbReference type="AlphaFoldDB" id="A0A932I5A1"/>
<comment type="caution">
    <text evidence="7">The sequence shown here is derived from an EMBL/GenBank/DDBJ whole genome shotgun (WGS) entry which is preliminary data.</text>
</comment>
<evidence type="ECO:0000256" key="3">
    <source>
        <dbReference type="ARBA" id="ARBA00022801"/>
    </source>
</evidence>
<dbReference type="GO" id="GO:0005525">
    <property type="term" value="F:GTP binding"/>
    <property type="evidence" value="ECO:0007669"/>
    <property type="project" value="UniProtKB-KW"/>
</dbReference>
<reference evidence="7" key="1">
    <citation type="submission" date="2020-07" db="EMBL/GenBank/DDBJ databases">
        <title>Huge and variable diversity of episymbiotic CPR bacteria and DPANN archaea in groundwater ecosystems.</title>
        <authorList>
            <person name="He C.Y."/>
            <person name="Keren R."/>
            <person name="Whittaker M."/>
            <person name="Farag I.F."/>
            <person name="Doudna J."/>
            <person name="Cate J.H.D."/>
            <person name="Banfield J.F."/>
        </authorList>
    </citation>
    <scope>NUCLEOTIDE SEQUENCE</scope>
    <source>
        <strain evidence="7">NC_groundwater_763_Ag_S-0.2um_68_21</strain>
    </source>
</reference>
<keyword evidence="2" id="KW-0547">Nucleotide-binding</keyword>
<protein>
    <submittedName>
        <fullName evidence="7">Methylmalonyl Co-A mutase-associated GTPase MeaB</fullName>
    </submittedName>
</protein>
<dbReference type="PANTHER" id="PTHR43087:SF1">
    <property type="entry name" value="LAO_AO TRANSPORT SYSTEM ATPASE"/>
    <property type="match status" value="1"/>
</dbReference>